<proteinExistence type="predicted"/>
<dbReference type="InterPro" id="IPR003673">
    <property type="entry name" value="CoA-Trfase_fam_III"/>
</dbReference>
<dbReference type="RefSeq" id="WP_191254654.1">
    <property type="nucleotide sequence ID" value="NZ_BNAY01000002.1"/>
</dbReference>
<dbReference type="InterPro" id="IPR050483">
    <property type="entry name" value="CoA-transferase_III_domain"/>
</dbReference>
<reference evidence="4" key="1">
    <citation type="journal article" date="2019" name="Int. J. Syst. Evol. Microbiol.">
        <title>The Global Catalogue of Microorganisms (GCM) 10K type strain sequencing project: providing services to taxonomists for standard genome sequencing and annotation.</title>
        <authorList>
            <consortium name="The Broad Institute Genomics Platform"/>
            <consortium name="The Broad Institute Genome Sequencing Center for Infectious Disease"/>
            <person name="Wu L."/>
            <person name="Ma J."/>
        </authorList>
    </citation>
    <scope>NUCLEOTIDE SEQUENCE [LARGE SCALE GENOMIC DNA]</scope>
    <source>
        <strain evidence="4">CGMCC 4.7683</strain>
    </source>
</reference>
<evidence type="ECO:0000313" key="4">
    <source>
        <dbReference type="Proteomes" id="UP000635387"/>
    </source>
</evidence>
<dbReference type="PANTHER" id="PTHR48207:SF3">
    <property type="entry name" value="SUCCINATE--HYDROXYMETHYLGLUTARATE COA-TRANSFERASE"/>
    <property type="match status" value="1"/>
</dbReference>
<evidence type="ECO:0000313" key="3">
    <source>
        <dbReference type="EMBL" id="GHH13207.1"/>
    </source>
</evidence>
<organism evidence="3 4">
    <name type="scientific">Amycolatopsis oliviviridis</name>
    <dbReference type="NCBI Taxonomy" id="1471590"/>
    <lineage>
        <taxon>Bacteria</taxon>
        <taxon>Bacillati</taxon>
        <taxon>Actinomycetota</taxon>
        <taxon>Actinomycetes</taxon>
        <taxon>Pseudonocardiales</taxon>
        <taxon>Pseudonocardiaceae</taxon>
        <taxon>Amycolatopsis</taxon>
    </lineage>
</organism>
<dbReference type="Pfam" id="PF02515">
    <property type="entry name" value="CoA_transf_3"/>
    <property type="match status" value="1"/>
</dbReference>
<keyword evidence="1 3" id="KW-0808">Transferase</keyword>
<protein>
    <submittedName>
        <fullName evidence="3">CoA transferase</fullName>
    </submittedName>
</protein>
<dbReference type="Gene3D" id="3.40.50.10540">
    <property type="entry name" value="Crotonobetainyl-coa:carnitine coa-transferase, domain 1"/>
    <property type="match status" value="1"/>
</dbReference>
<accession>A0ABQ3LGA0</accession>
<gene>
    <name evidence="3" type="ORF">GCM10017790_25700</name>
</gene>
<dbReference type="Proteomes" id="UP000635387">
    <property type="component" value="Unassembled WGS sequence"/>
</dbReference>
<name>A0ABQ3LGA0_9PSEU</name>
<dbReference type="InterPro" id="IPR044855">
    <property type="entry name" value="CoA-Trfase_III_dom3_sf"/>
</dbReference>
<dbReference type="GO" id="GO:0016740">
    <property type="term" value="F:transferase activity"/>
    <property type="evidence" value="ECO:0007669"/>
    <property type="project" value="UniProtKB-KW"/>
</dbReference>
<dbReference type="EMBL" id="BNAY01000002">
    <property type="protein sequence ID" value="GHH13207.1"/>
    <property type="molecule type" value="Genomic_DNA"/>
</dbReference>
<dbReference type="PANTHER" id="PTHR48207">
    <property type="entry name" value="SUCCINATE--HYDROXYMETHYLGLUTARATE COA-TRANSFERASE"/>
    <property type="match status" value="1"/>
</dbReference>
<sequence length="381" mass="39707">MPETALGPLRVLDFSRVLAGPFATMLLADLGATVIKVERPGTGDDTRSWGPPYDAAGQATYFQSVNRNKTSVALDLADPADLGRARALALEADVVVENFRPGVMDRLGLGPEALRAANPGLVYCSVTGFGSGGGAALPGYDLLIQAVGGLMSITGDPAGEPQKVGVALVDVLAGLFASVGILAALRHRDRTGEGQRVEIDLLSSLLAALVNQGSAYTSGGTVPARMGNRHPSIAPYELVPCADHELALAVGNDRQFAALCEVIGLPELADDVRFTTNPARVEHRAELRTLLEDRFGRRPAAGWAADLSAAGVPAGEVNDVAGAFALAERLGLHPTVELPRPDGTSVRLTRNPIGLSATPPRYETAPPDDPGQLTLPLPGWS</sequence>
<keyword evidence="4" id="KW-1185">Reference proteome</keyword>
<dbReference type="Gene3D" id="3.30.1540.10">
    <property type="entry name" value="formyl-coa transferase, domain 3"/>
    <property type="match status" value="1"/>
</dbReference>
<evidence type="ECO:0000256" key="1">
    <source>
        <dbReference type="ARBA" id="ARBA00022679"/>
    </source>
</evidence>
<feature type="region of interest" description="Disordered" evidence="2">
    <location>
        <begin position="350"/>
        <end position="381"/>
    </location>
</feature>
<comment type="caution">
    <text evidence="3">The sequence shown here is derived from an EMBL/GenBank/DDBJ whole genome shotgun (WGS) entry which is preliminary data.</text>
</comment>
<dbReference type="SUPFAM" id="SSF89796">
    <property type="entry name" value="CoA-transferase family III (CaiB/BaiF)"/>
    <property type="match status" value="1"/>
</dbReference>
<evidence type="ECO:0000256" key="2">
    <source>
        <dbReference type="SAM" id="MobiDB-lite"/>
    </source>
</evidence>
<dbReference type="InterPro" id="IPR023606">
    <property type="entry name" value="CoA-Trfase_III_dom_1_sf"/>
</dbReference>